<organism evidence="7 8">
    <name type="scientific">Allosediminivita pacifica</name>
    <dbReference type="NCBI Taxonomy" id="1267769"/>
    <lineage>
        <taxon>Bacteria</taxon>
        <taxon>Pseudomonadati</taxon>
        <taxon>Pseudomonadota</taxon>
        <taxon>Alphaproteobacteria</taxon>
        <taxon>Rhodobacterales</taxon>
        <taxon>Paracoccaceae</taxon>
        <taxon>Allosediminivita</taxon>
    </lineage>
</organism>
<evidence type="ECO:0000313" key="8">
    <source>
        <dbReference type="Proteomes" id="UP000244069"/>
    </source>
</evidence>
<evidence type="ECO:0000256" key="4">
    <source>
        <dbReference type="PROSITE-ProRule" id="PRU00433"/>
    </source>
</evidence>
<reference evidence="7 8" key="1">
    <citation type="submission" date="2018-04" db="EMBL/GenBank/DDBJ databases">
        <title>Genomic Encyclopedia of Archaeal and Bacterial Type Strains, Phase II (KMG-II): from individual species to whole genera.</title>
        <authorList>
            <person name="Goeker M."/>
        </authorList>
    </citation>
    <scope>NUCLEOTIDE SEQUENCE [LARGE SCALE GENOMIC DNA]</scope>
    <source>
        <strain evidence="7 8">DSM 29329</strain>
    </source>
</reference>
<dbReference type="SUPFAM" id="SSF46626">
    <property type="entry name" value="Cytochrome c"/>
    <property type="match status" value="1"/>
</dbReference>
<feature type="domain" description="Cytochrome c" evidence="6">
    <location>
        <begin position="19"/>
        <end position="130"/>
    </location>
</feature>
<keyword evidence="3 4" id="KW-0408">Iron</keyword>
<sequence length="134" mass="14439">MSRTLCLLALLIPTALSAQDAESGRELYMTHCATCHGADGQGDGPMASVLLIQPTNLTALVEGSGGVFPVERVVKRIDGRDPLVAHGSPMPVYGDFFEGRYDLMLRLEHEQGVRATRPLADLVAYIAELQQSSD</sequence>
<dbReference type="InterPro" id="IPR009056">
    <property type="entry name" value="Cyt_c-like_dom"/>
</dbReference>
<dbReference type="InterPro" id="IPR036909">
    <property type="entry name" value="Cyt_c-like_dom_sf"/>
</dbReference>
<gene>
    <name evidence="7" type="ORF">C8N44_102212</name>
</gene>
<dbReference type="AlphaFoldDB" id="A0A2T6B7Y4"/>
<protein>
    <submittedName>
        <fullName evidence="7">Cytochrome c</fullName>
    </submittedName>
</protein>
<evidence type="ECO:0000256" key="3">
    <source>
        <dbReference type="ARBA" id="ARBA00023004"/>
    </source>
</evidence>
<keyword evidence="2 4" id="KW-0479">Metal-binding</keyword>
<feature type="chain" id="PRO_5015530934" evidence="5">
    <location>
        <begin position="19"/>
        <end position="134"/>
    </location>
</feature>
<dbReference type="Proteomes" id="UP000244069">
    <property type="component" value="Unassembled WGS sequence"/>
</dbReference>
<dbReference type="EMBL" id="QBKN01000002">
    <property type="protein sequence ID" value="PTX52164.1"/>
    <property type="molecule type" value="Genomic_DNA"/>
</dbReference>
<dbReference type="Pfam" id="PF00034">
    <property type="entry name" value="Cytochrom_C"/>
    <property type="match status" value="1"/>
</dbReference>
<keyword evidence="5" id="KW-0732">Signal</keyword>
<evidence type="ECO:0000256" key="5">
    <source>
        <dbReference type="SAM" id="SignalP"/>
    </source>
</evidence>
<evidence type="ECO:0000313" key="7">
    <source>
        <dbReference type="EMBL" id="PTX52164.1"/>
    </source>
</evidence>
<dbReference type="OrthoDB" id="335174at2"/>
<dbReference type="GO" id="GO:0046872">
    <property type="term" value="F:metal ion binding"/>
    <property type="evidence" value="ECO:0007669"/>
    <property type="project" value="UniProtKB-KW"/>
</dbReference>
<keyword evidence="8" id="KW-1185">Reference proteome</keyword>
<dbReference type="GO" id="GO:0009055">
    <property type="term" value="F:electron transfer activity"/>
    <property type="evidence" value="ECO:0007669"/>
    <property type="project" value="InterPro"/>
</dbReference>
<comment type="caution">
    <text evidence="7">The sequence shown here is derived from an EMBL/GenBank/DDBJ whole genome shotgun (WGS) entry which is preliminary data.</text>
</comment>
<proteinExistence type="predicted"/>
<dbReference type="PROSITE" id="PS51007">
    <property type="entry name" value="CYTC"/>
    <property type="match status" value="1"/>
</dbReference>
<dbReference type="RefSeq" id="WP_107974628.1">
    <property type="nucleotide sequence ID" value="NZ_BMEZ01000002.1"/>
</dbReference>
<dbReference type="Gene3D" id="1.10.760.10">
    <property type="entry name" value="Cytochrome c-like domain"/>
    <property type="match status" value="1"/>
</dbReference>
<evidence type="ECO:0000256" key="2">
    <source>
        <dbReference type="ARBA" id="ARBA00022723"/>
    </source>
</evidence>
<name>A0A2T6B7Y4_9RHOB</name>
<dbReference type="GO" id="GO:0020037">
    <property type="term" value="F:heme binding"/>
    <property type="evidence" value="ECO:0007669"/>
    <property type="project" value="InterPro"/>
</dbReference>
<keyword evidence="1 4" id="KW-0349">Heme</keyword>
<evidence type="ECO:0000259" key="6">
    <source>
        <dbReference type="PROSITE" id="PS51007"/>
    </source>
</evidence>
<accession>A0A2T6B7Y4</accession>
<feature type="signal peptide" evidence="5">
    <location>
        <begin position="1"/>
        <end position="18"/>
    </location>
</feature>
<evidence type="ECO:0000256" key="1">
    <source>
        <dbReference type="ARBA" id="ARBA00022617"/>
    </source>
</evidence>